<accession>A0AA97NU48</accession>
<protein>
    <submittedName>
        <fullName evidence="2">Uncharacterized protein</fullName>
    </submittedName>
</protein>
<proteinExistence type="predicted"/>
<sequence>MDMQYTHRASYGQSPTTSPFNTMSHKPQTPQTVFGAEPNNPIESPLGNSESNGWKCTHGRSSTTSSPSTMNRRPQTPQTTFGAEHSTPIRDPFQRSDNSDDDTTERRETRDDHSDEDVRSAELASLHEIVCWQRGEMEAMKRAIEDMQGLLARQRREERDLSWQLREHRAVSHGRATLVRDWREHARGIRVAYRSTIRRQAAEISLLKAEVAQGRRQDQALRRESAPPREYGGGYGGHDDV</sequence>
<feature type="compositionally biased region" description="Basic and acidic residues" evidence="1">
    <location>
        <begin position="213"/>
        <end position="227"/>
    </location>
</feature>
<feature type="compositionally biased region" description="Polar residues" evidence="1">
    <location>
        <begin position="11"/>
        <end position="32"/>
    </location>
</feature>
<dbReference type="Proteomes" id="UP000011086">
    <property type="component" value="Unassembled WGS sequence"/>
</dbReference>
<feature type="region of interest" description="Disordered" evidence="1">
    <location>
        <begin position="212"/>
        <end position="241"/>
    </location>
</feature>
<evidence type="ECO:0000313" key="2">
    <source>
        <dbReference type="EMBL" id="ELQ36396.1"/>
    </source>
</evidence>
<dbReference type="SMR" id="A0AA97NU48"/>
<feature type="compositionally biased region" description="Polar residues" evidence="1">
    <location>
        <begin position="46"/>
        <end position="81"/>
    </location>
</feature>
<evidence type="ECO:0000256" key="1">
    <source>
        <dbReference type="SAM" id="MobiDB-lite"/>
    </source>
</evidence>
<organism evidence="2">
    <name type="scientific">Pyricularia oryzae (strain Y34)</name>
    <name type="common">Rice blast fungus</name>
    <name type="synonym">Magnaporthe oryzae</name>
    <dbReference type="NCBI Taxonomy" id="1143189"/>
    <lineage>
        <taxon>Eukaryota</taxon>
        <taxon>Fungi</taxon>
        <taxon>Dikarya</taxon>
        <taxon>Ascomycota</taxon>
        <taxon>Pezizomycotina</taxon>
        <taxon>Sordariomycetes</taxon>
        <taxon>Sordariomycetidae</taxon>
        <taxon>Magnaporthales</taxon>
        <taxon>Pyriculariaceae</taxon>
        <taxon>Pyricularia</taxon>
    </lineage>
</organism>
<name>A0AA97NU48_PYRO3</name>
<dbReference type="AlphaFoldDB" id="A0AA97NU48"/>
<feature type="region of interest" description="Disordered" evidence="1">
    <location>
        <begin position="1"/>
        <end position="120"/>
    </location>
</feature>
<reference evidence="2" key="1">
    <citation type="journal article" date="2012" name="PLoS Genet.">
        <title>Comparative analysis of the genomes of two field isolates of the rice blast fungus Magnaporthe oryzae.</title>
        <authorList>
            <person name="Xue M."/>
            <person name="Yang J."/>
            <person name="Li Z."/>
            <person name="Hu S."/>
            <person name="Yao N."/>
            <person name="Dean R.A."/>
            <person name="Zhao W."/>
            <person name="Shen M."/>
            <person name="Zhang H."/>
            <person name="Li C."/>
            <person name="Liu L."/>
            <person name="Cao L."/>
            <person name="Xu X."/>
            <person name="Xing Y."/>
            <person name="Hsiang T."/>
            <person name="Zhang Z."/>
            <person name="Xu J.R."/>
            <person name="Peng Y.L."/>
        </authorList>
    </citation>
    <scope>NUCLEOTIDE SEQUENCE</scope>
    <source>
        <strain evidence="2">Y34</strain>
    </source>
</reference>
<feature type="compositionally biased region" description="Basic and acidic residues" evidence="1">
    <location>
        <begin position="92"/>
        <end position="120"/>
    </location>
</feature>
<dbReference type="EMBL" id="JH793378">
    <property type="protein sequence ID" value="ELQ36396.1"/>
    <property type="molecule type" value="Genomic_DNA"/>
</dbReference>
<feature type="compositionally biased region" description="Gly residues" evidence="1">
    <location>
        <begin position="231"/>
        <end position="241"/>
    </location>
</feature>
<gene>
    <name evidence="2" type="ORF">OOU_Y34scaffold00665g20</name>
</gene>